<dbReference type="GO" id="GO:0009117">
    <property type="term" value="P:nucleotide metabolic process"/>
    <property type="evidence" value="ECO:0007669"/>
    <property type="project" value="UniProtKB-KW"/>
</dbReference>
<name>A0A445N342_9BACT</name>
<dbReference type="EC" id="3.6.1.66" evidence="10"/>
<organism evidence="12">
    <name type="scientific">uncultured Desulfobacterium sp</name>
    <dbReference type="NCBI Taxonomy" id="201089"/>
    <lineage>
        <taxon>Bacteria</taxon>
        <taxon>Pseudomonadati</taxon>
        <taxon>Thermodesulfobacteriota</taxon>
        <taxon>Desulfobacteria</taxon>
        <taxon>Desulfobacterales</taxon>
        <taxon>Desulfobacteriaceae</taxon>
        <taxon>Desulfobacterium</taxon>
        <taxon>environmental samples</taxon>
    </lineage>
</organism>
<dbReference type="EMBL" id="OJIN01000230">
    <property type="protein sequence ID" value="SPD76119.1"/>
    <property type="molecule type" value="Genomic_DNA"/>
</dbReference>
<evidence type="ECO:0000256" key="2">
    <source>
        <dbReference type="ARBA" id="ARBA00011738"/>
    </source>
</evidence>
<dbReference type="InterPro" id="IPR002637">
    <property type="entry name" value="RdgB/HAM1"/>
</dbReference>
<evidence type="ECO:0000256" key="8">
    <source>
        <dbReference type="ARBA" id="ARBA00051875"/>
    </source>
</evidence>
<reference evidence="12" key="1">
    <citation type="submission" date="2018-01" db="EMBL/GenBank/DDBJ databases">
        <authorList>
            <person name="Regsiter A."/>
            <person name="William W."/>
        </authorList>
    </citation>
    <scope>NUCLEOTIDE SEQUENCE</scope>
    <source>
        <strain evidence="12">TRIP AH-1</strain>
    </source>
</reference>
<comment type="catalytic activity">
    <reaction evidence="9 10">
        <text>XTP + H2O = XMP + diphosphate + H(+)</text>
        <dbReference type="Rhea" id="RHEA:28610"/>
        <dbReference type="ChEBI" id="CHEBI:15377"/>
        <dbReference type="ChEBI" id="CHEBI:15378"/>
        <dbReference type="ChEBI" id="CHEBI:33019"/>
        <dbReference type="ChEBI" id="CHEBI:57464"/>
        <dbReference type="ChEBI" id="CHEBI:61314"/>
        <dbReference type="EC" id="3.6.1.66"/>
    </reaction>
</comment>
<dbReference type="GO" id="GO:0036220">
    <property type="term" value="F:ITP diphosphatase activity"/>
    <property type="evidence" value="ECO:0007669"/>
    <property type="project" value="UniProtKB-UniRule"/>
</dbReference>
<comment type="caution">
    <text evidence="10">Lacks conserved residue(s) required for the propagation of feature annotation.</text>
</comment>
<dbReference type="NCBIfam" id="NF011397">
    <property type="entry name" value="PRK14822.1"/>
    <property type="match status" value="1"/>
</dbReference>
<evidence type="ECO:0000313" key="12">
    <source>
        <dbReference type="EMBL" id="SPD76119.1"/>
    </source>
</evidence>
<keyword evidence="6 10" id="KW-0460">Magnesium</keyword>
<comment type="subunit">
    <text evidence="2 10">Homodimer.</text>
</comment>
<dbReference type="FunFam" id="3.90.950.10:FF:000001">
    <property type="entry name" value="dITP/XTP pyrophosphatase"/>
    <property type="match status" value="1"/>
</dbReference>
<comment type="cofactor">
    <cofactor evidence="10">
        <name>Mg(2+)</name>
        <dbReference type="ChEBI" id="CHEBI:18420"/>
    </cofactor>
    <text evidence="10">Binds 1 Mg(2+) ion per subunit.</text>
</comment>
<dbReference type="GO" id="GO:0035870">
    <property type="term" value="F:dITP diphosphatase activity"/>
    <property type="evidence" value="ECO:0007669"/>
    <property type="project" value="UniProtKB-UniRule"/>
</dbReference>
<sequence>MGFGVTYSGDKKARTTLVLATTNNGKVEEFKLLLTDFDVEIKGLREFGPIPAIKEDGKTFEENAVKKASLTAKALGLPVLADDSGLVVKALDGRPGVRSARYGGSSDRENNLKLLKEMEGIQDREAYFMCVIAISAPNGSTLVYQGKCDGVITDELTGSNGFGYDPLFYYPPLKKTFAQLTTEEKNRVSHRGRAMAGLRSEFNKILVWLKQKTTLD</sequence>
<dbReference type="GO" id="GO:0009146">
    <property type="term" value="P:purine nucleoside triphosphate catabolic process"/>
    <property type="evidence" value="ECO:0007669"/>
    <property type="project" value="UniProtKB-UniRule"/>
</dbReference>
<dbReference type="InterPro" id="IPR020922">
    <property type="entry name" value="dITP/XTP_pyrophosphatase"/>
</dbReference>
<dbReference type="CDD" id="cd00515">
    <property type="entry name" value="HAM1"/>
    <property type="match status" value="1"/>
</dbReference>
<comment type="catalytic activity">
    <reaction evidence="10">
        <text>ITP + H2O = IMP + diphosphate + H(+)</text>
        <dbReference type="Rhea" id="RHEA:29399"/>
        <dbReference type="ChEBI" id="CHEBI:15377"/>
        <dbReference type="ChEBI" id="CHEBI:15378"/>
        <dbReference type="ChEBI" id="CHEBI:33019"/>
        <dbReference type="ChEBI" id="CHEBI:58053"/>
        <dbReference type="ChEBI" id="CHEBI:61402"/>
        <dbReference type="EC" id="3.6.1.66"/>
    </reaction>
</comment>
<dbReference type="PANTHER" id="PTHR11067:SF9">
    <property type="entry name" value="INOSINE TRIPHOSPHATE PYROPHOSPHATASE"/>
    <property type="match status" value="1"/>
</dbReference>
<evidence type="ECO:0000256" key="10">
    <source>
        <dbReference type="HAMAP-Rule" id="MF_01405"/>
    </source>
</evidence>
<proteinExistence type="inferred from homology"/>
<dbReference type="PANTHER" id="PTHR11067">
    <property type="entry name" value="INOSINE TRIPHOSPHATE PYROPHOSPHATASE/HAM1 PROTEIN"/>
    <property type="match status" value="1"/>
</dbReference>
<dbReference type="GO" id="GO:0000166">
    <property type="term" value="F:nucleotide binding"/>
    <property type="evidence" value="ECO:0007669"/>
    <property type="project" value="UniProtKB-KW"/>
</dbReference>
<evidence type="ECO:0000256" key="4">
    <source>
        <dbReference type="ARBA" id="ARBA00022741"/>
    </source>
</evidence>
<feature type="binding site" evidence="10">
    <location>
        <begin position="21"/>
        <end position="26"/>
    </location>
    <ligand>
        <name>substrate</name>
    </ligand>
</feature>
<dbReference type="InterPro" id="IPR029001">
    <property type="entry name" value="ITPase-like_fam"/>
</dbReference>
<keyword evidence="7 10" id="KW-0546">Nucleotide metabolism</keyword>
<protein>
    <recommendedName>
        <fullName evidence="10">dITP/XTP pyrophosphatase</fullName>
        <ecNumber evidence="10">3.6.1.66</ecNumber>
    </recommendedName>
    <alternativeName>
        <fullName evidence="10">Non-canonical purine NTP pyrophosphatase</fullName>
    </alternativeName>
    <alternativeName>
        <fullName evidence="10">Non-standard purine NTP pyrophosphatase</fullName>
    </alternativeName>
    <alternativeName>
        <fullName evidence="10">Nucleoside-triphosphate diphosphatase</fullName>
    </alternativeName>
    <alternativeName>
        <fullName evidence="10">Nucleoside-triphosphate pyrophosphatase</fullName>
        <shortName evidence="10">NTPase</shortName>
    </alternativeName>
</protein>
<evidence type="ECO:0000256" key="11">
    <source>
        <dbReference type="RuleBase" id="RU003781"/>
    </source>
</evidence>
<feature type="binding site" evidence="10">
    <location>
        <begin position="190"/>
        <end position="191"/>
    </location>
    <ligand>
        <name>substrate</name>
    </ligand>
</feature>
<comment type="catalytic activity">
    <reaction evidence="8 10">
        <text>dITP + H2O = dIMP + diphosphate + H(+)</text>
        <dbReference type="Rhea" id="RHEA:28342"/>
        <dbReference type="ChEBI" id="CHEBI:15377"/>
        <dbReference type="ChEBI" id="CHEBI:15378"/>
        <dbReference type="ChEBI" id="CHEBI:33019"/>
        <dbReference type="ChEBI" id="CHEBI:61194"/>
        <dbReference type="ChEBI" id="CHEBI:61382"/>
        <dbReference type="EC" id="3.6.1.66"/>
    </reaction>
</comment>
<feature type="binding site" evidence="10">
    <location>
        <position position="83"/>
    </location>
    <ligand>
        <name>Mg(2+)</name>
        <dbReference type="ChEBI" id="CHEBI:18420"/>
    </ligand>
</feature>
<comment type="function">
    <text evidence="10">Pyrophosphatase that catalyzes the hydrolysis of nucleoside triphosphates to their monophosphate derivatives, with a high preference for the non-canonical purine nucleotides XTP (xanthosine triphosphate), dITP (deoxyinosine triphosphate) and ITP. Seems to function as a house-cleaning enzyme that removes non-canonical purine nucleotides from the nucleotide pool, thus preventing their incorporation into DNA/RNA and avoiding chromosomal lesions.</text>
</comment>
<evidence type="ECO:0000256" key="3">
    <source>
        <dbReference type="ARBA" id="ARBA00022723"/>
    </source>
</evidence>
<evidence type="ECO:0000256" key="7">
    <source>
        <dbReference type="ARBA" id="ARBA00023080"/>
    </source>
</evidence>
<dbReference type="HAMAP" id="MF_01405">
    <property type="entry name" value="Non_canon_purine_NTPase"/>
    <property type="match status" value="1"/>
</dbReference>
<evidence type="ECO:0000256" key="5">
    <source>
        <dbReference type="ARBA" id="ARBA00022801"/>
    </source>
</evidence>
<dbReference type="SUPFAM" id="SSF52972">
    <property type="entry name" value="ITPase-like"/>
    <property type="match status" value="1"/>
</dbReference>
<keyword evidence="5 10" id="KW-0378">Hydrolase</keyword>
<dbReference type="Gene3D" id="3.90.950.10">
    <property type="match status" value="1"/>
</dbReference>
<keyword evidence="4 10" id="KW-0547">Nucleotide-binding</keyword>
<comment type="similarity">
    <text evidence="1 10 11">Belongs to the HAM1 NTPase family.</text>
</comment>
<feature type="binding site" evidence="10">
    <location>
        <position position="84"/>
    </location>
    <ligand>
        <name>substrate</name>
    </ligand>
</feature>
<gene>
    <name evidence="12" type="ORF">PITCH_A840005</name>
</gene>
<dbReference type="AlphaFoldDB" id="A0A445N342"/>
<feature type="binding site" evidence="10">
    <location>
        <position position="185"/>
    </location>
    <ligand>
        <name>substrate</name>
    </ligand>
</feature>
<evidence type="ECO:0000256" key="9">
    <source>
        <dbReference type="ARBA" id="ARBA00052017"/>
    </source>
</evidence>
<dbReference type="GO" id="GO:0036222">
    <property type="term" value="F:XTP diphosphatase activity"/>
    <property type="evidence" value="ECO:0007669"/>
    <property type="project" value="UniProtKB-UniRule"/>
</dbReference>
<dbReference type="GO" id="GO:0046872">
    <property type="term" value="F:metal ion binding"/>
    <property type="evidence" value="ECO:0007669"/>
    <property type="project" value="UniProtKB-KW"/>
</dbReference>
<dbReference type="GO" id="GO:0017111">
    <property type="term" value="F:ribonucleoside triphosphate phosphatase activity"/>
    <property type="evidence" value="ECO:0007669"/>
    <property type="project" value="InterPro"/>
</dbReference>
<dbReference type="NCBIfam" id="TIGR00042">
    <property type="entry name" value="RdgB/HAM1 family non-canonical purine NTP pyrophosphatase"/>
    <property type="match status" value="1"/>
</dbReference>
<evidence type="ECO:0000256" key="1">
    <source>
        <dbReference type="ARBA" id="ARBA00008023"/>
    </source>
</evidence>
<accession>A0A445N342</accession>
<feature type="active site" description="Proton acceptor" evidence="10">
    <location>
        <position position="83"/>
    </location>
</feature>
<evidence type="ECO:0000256" key="6">
    <source>
        <dbReference type="ARBA" id="ARBA00022842"/>
    </source>
</evidence>
<dbReference type="GO" id="GO:0005829">
    <property type="term" value="C:cytosol"/>
    <property type="evidence" value="ECO:0007669"/>
    <property type="project" value="TreeGrafter"/>
</dbReference>
<feature type="binding site" evidence="10">
    <location>
        <begin position="162"/>
        <end position="165"/>
    </location>
    <ligand>
        <name>substrate</name>
    </ligand>
</feature>
<dbReference type="Pfam" id="PF01725">
    <property type="entry name" value="Ham1p_like"/>
    <property type="match status" value="1"/>
</dbReference>
<keyword evidence="3 10" id="KW-0479">Metal-binding</keyword>